<dbReference type="RefSeq" id="WP_200465549.1">
    <property type="nucleotide sequence ID" value="NZ_JAENRR010000031.1"/>
</dbReference>
<keyword evidence="4" id="KW-1185">Reference proteome</keyword>
<feature type="signal peptide" evidence="2">
    <location>
        <begin position="1"/>
        <end position="29"/>
    </location>
</feature>
<dbReference type="InterPro" id="IPR051860">
    <property type="entry name" value="Plasmodium_CSP_Invasion"/>
</dbReference>
<feature type="compositionally biased region" description="Polar residues" evidence="1">
    <location>
        <begin position="419"/>
        <end position="431"/>
    </location>
</feature>
<feature type="compositionally biased region" description="Polar residues" evidence="1">
    <location>
        <begin position="452"/>
        <end position="467"/>
    </location>
</feature>
<evidence type="ECO:0000313" key="4">
    <source>
        <dbReference type="Proteomes" id="UP000605676"/>
    </source>
</evidence>
<evidence type="ECO:0000256" key="1">
    <source>
        <dbReference type="SAM" id="MobiDB-lite"/>
    </source>
</evidence>
<proteinExistence type="predicted"/>
<reference evidence="3 4" key="1">
    <citation type="submission" date="2021-01" db="EMBL/GenBank/DDBJ databases">
        <title>Carboxyliciviraga sp.nov., isolated from coastal sediments.</title>
        <authorList>
            <person name="Lu D."/>
            <person name="Zhang T."/>
        </authorList>
    </citation>
    <scope>NUCLEOTIDE SEQUENCE [LARGE SCALE GENOMIC DNA]</scope>
    <source>
        <strain evidence="3 4">N1Y132</strain>
    </source>
</reference>
<dbReference type="Proteomes" id="UP000605676">
    <property type="component" value="Unassembled WGS sequence"/>
</dbReference>
<feature type="compositionally biased region" description="Low complexity" evidence="1">
    <location>
        <begin position="468"/>
        <end position="486"/>
    </location>
</feature>
<dbReference type="EMBL" id="JAENRR010000031">
    <property type="protein sequence ID" value="MBK3518322.1"/>
    <property type="molecule type" value="Genomic_DNA"/>
</dbReference>
<name>A0ABS1HKX6_9BACT</name>
<evidence type="ECO:0000256" key="2">
    <source>
        <dbReference type="SAM" id="SignalP"/>
    </source>
</evidence>
<evidence type="ECO:0008006" key="5">
    <source>
        <dbReference type="Google" id="ProtNLM"/>
    </source>
</evidence>
<feature type="region of interest" description="Disordered" evidence="1">
    <location>
        <begin position="386"/>
        <end position="492"/>
    </location>
</feature>
<evidence type="ECO:0000313" key="3">
    <source>
        <dbReference type="EMBL" id="MBK3518322.1"/>
    </source>
</evidence>
<accession>A0ABS1HKX6</accession>
<protein>
    <recommendedName>
        <fullName evidence="5">DUF3300 domain-containing protein</fullName>
    </recommendedName>
</protein>
<keyword evidence="2" id="KW-0732">Signal</keyword>
<comment type="caution">
    <text evidence="3">The sequence shown here is derived from an EMBL/GenBank/DDBJ whole genome shotgun (WGS) entry which is preliminary data.</text>
</comment>
<sequence length="492" mass="57848">MKSTHVFKKMEARFLIFFLLQALMLNLFAQTDLDKFKEIIKEDSTLINGLANYDVAVRTDILIVAQHPEVLEELKEKQQNAQLAFQNIISDYDRDTQFGIYELSRYPDLLKELTIEGKLRKREIENVILSYPEDIHEVALEYGRKRYKALAAIENLNEKNSNDFAVLIGKYDEEFQNSIKRLIDTPEILSTLSENSEFTRLAGSVNKQYPERMAAYLEVKHNEIKARKAQELADYQEKLKGDPEAYDEMLAAAEQFASEEMVNKNITDPVTKEVEVVHVNHYSYWYGYPHWYSYPYWRPYPWYYHTGFYYGPRGVVFIGMPSYWYVGWHHRYYPNRYPHLSYHYYRHGHRHPRSYYNFNRTVNVNINNNINVDRGNLAKIDHNRGNIIPKQWPNERPAARPDVRPDQRPSTRPEARPSTRPSTRPSQQPSQRPATKPATPSTRPATRPSPPVNYNNYRSNESFRQNWSRPSTPATRPATRPAARPSGGFRRR</sequence>
<organism evidence="3 4">
    <name type="scientific">Carboxylicivirga marina</name>
    <dbReference type="NCBI Taxonomy" id="2800988"/>
    <lineage>
        <taxon>Bacteria</taxon>
        <taxon>Pseudomonadati</taxon>
        <taxon>Bacteroidota</taxon>
        <taxon>Bacteroidia</taxon>
        <taxon>Marinilabiliales</taxon>
        <taxon>Marinilabiliaceae</taxon>
        <taxon>Carboxylicivirga</taxon>
    </lineage>
</organism>
<dbReference type="PANTHER" id="PTHR44826">
    <property type="entry name" value="SPORE COAT PROTEIN SP85"/>
    <property type="match status" value="1"/>
</dbReference>
<feature type="compositionally biased region" description="Low complexity" evidence="1">
    <location>
        <begin position="432"/>
        <end position="446"/>
    </location>
</feature>
<gene>
    <name evidence="3" type="ORF">JIV24_13335</name>
</gene>
<feature type="compositionally biased region" description="Basic and acidic residues" evidence="1">
    <location>
        <begin position="397"/>
        <end position="417"/>
    </location>
</feature>
<feature type="chain" id="PRO_5046935889" description="DUF3300 domain-containing protein" evidence="2">
    <location>
        <begin position="30"/>
        <end position="492"/>
    </location>
</feature>